<proteinExistence type="inferred from homology"/>
<dbReference type="Pfam" id="PF00171">
    <property type="entry name" value="Aldedh"/>
    <property type="match status" value="1"/>
</dbReference>
<dbReference type="AlphaFoldDB" id="A0A930B696"/>
<dbReference type="CDD" id="cd07079">
    <property type="entry name" value="ALDH_F18-19_ProA-GPR"/>
    <property type="match status" value="1"/>
</dbReference>
<name>A0A930B696_9FIRM</name>
<keyword evidence="7" id="KW-0963">Cytoplasm</keyword>
<comment type="caution">
    <text evidence="9">The sequence shown here is derived from an EMBL/GenBank/DDBJ whole genome shotgun (WGS) entry which is preliminary data.</text>
</comment>
<dbReference type="PANTHER" id="PTHR11063:SF8">
    <property type="entry name" value="DELTA-1-PYRROLINE-5-CARBOXYLATE SYNTHASE"/>
    <property type="match status" value="1"/>
</dbReference>
<dbReference type="InterPro" id="IPR012134">
    <property type="entry name" value="Glu-5-SA_DH"/>
</dbReference>
<dbReference type="NCBIfam" id="TIGR00407">
    <property type="entry name" value="proA"/>
    <property type="match status" value="1"/>
</dbReference>
<reference evidence="9" key="1">
    <citation type="submission" date="2020-04" db="EMBL/GenBank/DDBJ databases">
        <title>Deep metagenomics examines the oral microbiome during advanced dental caries in children, revealing novel taxa and co-occurrences with host molecules.</title>
        <authorList>
            <person name="Baker J.L."/>
            <person name="Morton J.T."/>
            <person name="Dinis M."/>
            <person name="Alvarez R."/>
            <person name="Tran N.C."/>
            <person name="Knight R."/>
            <person name="Edlund A."/>
        </authorList>
    </citation>
    <scope>NUCLEOTIDE SEQUENCE</scope>
    <source>
        <strain evidence="9">JCVI_32_bin.14</strain>
    </source>
</reference>
<evidence type="ECO:0000256" key="5">
    <source>
        <dbReference type="ARBA" id="ARBA00023002"/>
    </source>
</evidence>
<dbReference type="SUPFAM" id="SSF53720">
    <property type="entry name" value="ALDH-like"/>
    <property type="match status" value="1"/>
</dbReference>
<dbReference type="InterPro" id="IPR016163">
    <property type="entry name" value="Ald_DH_C"/>
</dbReference>
<evidence type="ECO:0000313" key="10">
    <source>
        <dbReference type="Proteomes" id="UP000757890"/>
    </source>
</evidence>
<keyword evidence="5 7" id="KW-0560">Oxidoreductase</keyword>
<keyword evidence="3 7" id="KW-0641">Proline biosynthesis</keyword>
<dbReference type="InterPro" id="IPR015590">
    <property type="entry name" value="Aldehyde_DH_dom"/>
</dbReference>
<dbReference type="HAMAP" id="MF_00412">
    <property type="entry name" value="ProA"/>
    <property type="match status" value="1"/>
</dbReference>
<dbReference type="GO" id="GO:0055129">
    <property type="term" value="P:L-proline biosynthetic process"/>
    <property type="evidence" value="ECO:0007669"/>
    <property type="project" value="UniProtKB-UniRule"/>
</dbReference>
<evidence type="ECO:0000313" key="9">
    <source>
        <dbReference type="EMBL" id="MBF1129653.1"/>
    </source>
</evidence>
<dbReference type="GO" id="GO:0050661">
    <property type="term" value="F:NADP binding"/>
    <property type="evidence" value="ECO:0007669"/>
    <property type="project" value="InterPro"/>
</dbReference>
<dbReference type="Gene3D" id="3.40.309.10">
    <property type="entry name" value="Aldehyde Dehydrogenase, Chain A, domain 2"/>
    <property type="match status" value="1"/>
</dbReference>
<accession>A0A930B696</accession>
<dbReference type="EC" id="1.2.1.41" evidence="7"/>
<evidence type="ECO:0000256" key="2">
    <source>
        <dbReference type="ARBA" id="ARBA00022605"/>
    </source>
</evidence>
<dbReference type="EMBL" id="JABZMK010000041">
    <property type="protein sequence ID" value="MBF1129653.1"/>
    <property type="molecule type" value="Genomic_DNA"/>
</dbReference>
<organism evidence="9 10">
    <name type="scientific">Dialister invisus</name>
    <dbReference type="NCBI Taxonomy" id="218538"/>
    <lineage>
        <taxon>Bacteria</taxon>
        <taxon>Bacillati</taxon>
        <taxon>Bacillota</taxon>
        <taxon>Negativicutes</taxon>
        <taxon>Veillonellales</taxon>
        <taxon>Veillonellaceae</taxon>
        <taxon>Dialister</taxon>
    </lineage>
</organism>
<evidence type="ECO:0000256" key="7">
    <source>
        <dbReference type="HAMAP-Rule" id="MF_00412"/>
    </source>
</evidence>
<keyword evidence="2 7" id="KW-0028">Amino-acid biosynthesis</keyword>
<evidence type="ECO:0000259" key="8">
    <source>
        <dbReference type="Pfam" id="PF00171"/>
    </source>
</evidence>
<sequence length="425" mass="46682">MSIKEEAAKMKLASPLMASAPAEKRNSALLHMIENLEAGKEKIFAANRIDLAAAKASGLPPAVMKRLAFDEGKLADSISGIRQLISLPDPVGKVTLARQLDEWLRLYRVTCPIGVIAMIFEARPDAMIQISSLAVKSGNCAILKGGKETKETNRVLFSLLHEAATAADLPSEALFQAEQHSEIDELLACRESVDLIIPRGSNAFVQHIMSRTSIPVMGHADGICHIYVDKDYDMAKAIPIVIDAKTQYTAACNAAETLLVHRDIAKDFLPVLEKAAGEKYIRLRGTKEAGEIIPLDIIEDDDFRHEYLDLVLAVKIVSTVEEAIDHINRYGSHHTDAIITENINTAARFMQLVDSAGVYQNASTRFADGFRYGFGAEVGISTGKLHARGPVGLEGLLSYKYKLFGRGHIVEDYACHKKDFHFKEL</sequence>
<evidence type="ECO:0000256" key="6">
    <source>
        <dbReference type="ARBA" id="ARBA00049024"/>
    </source>
</evidence>
<dbReference type="PIRSF" id="PIRSF000151">
    <property type="entry name" value="GPR"/>
    <property type="match status" value="1"/>
</dbReference>
<gene>
    <name evidence="7" type="primary">proA</name>
    <name evidence="9" type="ORF">HXL70_06370</name>
</gene>
<dbReference type="PANTHER" id="PTHR11063">
    <property type="entry name" value="GLUTAMATE SEMIALDEHYDE DEHYDROGENASE"/>
    <property type="match status" value="1"/>
</dbReference>
<dbReference type="Proteomes" id="UP000757890">
    <property type="component" value="Unassembled WGS sequence"/>
</dbReference>
<dbReference type="FunFam" id="3.40.309.10:FF:000006">
    <property type="entry name" value="Gamma-glutamyl phosphate reductase"/>
    <property type="match status" value="1"/>
</dbReference>
<dbReference type="InterPro" id="IPR000965">
    <property type="entry name" value="GPR_dom"/>
</dbReference>
<dbReference type="NCBIfam" id="NF001221">
    <property type="entry name" value="PRK00197.1"/>
    <property type="match status" value="1"/>
</dbReference>
<evidence type="ECO:0000256" key="4">
    <source>
        <dbReference type="ARBA" id="ARBA00022857"/>
    </source>
</evidence>
<dbReference type="InterPro" id="IPR020593">
    <property type="entry name" value="G-glutamylP_reductase_CS"/>
</dbReference>
<comment type="subcellular location">
    <subcellularLocation>
        <location evidence="7">Cytoplasm</location>
    </subcellularLocation>
</comment>
<dbReference type="InterPro" id="IPR016162">
    <property type="entry name" value="Ald_DH_N"/>
</dbReference>
<dbReference type="GO" id="GO:0005737">
    <property type="term" value="C:cytoplasm"/>
    <property type="evidence" value="ECO:0007669"/>
    <property type="project" value="UniProtKB-SubCell"/>
</dbReference>
<keyword evidence="4 7" id="KW-0521">NADP</keyword>
<dbReference type="GO" id="GO:0004350">
    <property type="term" value="F:glutamate-5-semialdehyde dehydrogenase activity"/>
    <property type="evidence" value="ECO:0007669"/>
    <property type="project" value="UniProtKB-UniRule"/>
</dbReference>
<dbReference type="Gene3D" id="3.40.605.10">
    <property type="entry name" value="Aldehyde Dehydrogenase, Chain A, domain 1"/>
    <property type="match status" value="1"/>
</dbReference>
<feature type="domain" description="Aldehyde dehydrogenase" evidence="8">
    <location>
        <begin position="6"/>
        <end position="276"/>
    </location>
</feature>
<dbReference type="InterPro" id="IPR016161">
    <property type="entry name" value="Ald_DH/histidinol_DH"/>
</dbReference>
<evidence type="ECO:0000256" key="3">
    <source>
        <dbReference type="ARBA" id="ARBA00022650"/>
    </source>
</evidence>
<evidence type="ECO:0000256" key="1">
    <source>
        <dbReference type="ARBA" id="ARBA00004985"/>
    </source>
</evidence>
<comment type="pathway">
    <text evidence="1 7">Amino-acid biosynthesis; L-proline biosynthesis; L-glutamate 5-semialdehyde from L-glutamate: step 2/2.</text>
</comment>
<dbReference type="PROSITE" id="PS01223">
    <property type="entry name" value="PROA"/>
    <property type="match status" value="1"/>
</dbReference>
<comment type="similarity">
    <text evidence="7">Belongs to the gamma-glutamyl phosphate reductase family.</text>
</comment>
<comment type="catalytic activity">
    <reaction evidence="6 7">
        <text>L-glutamate 5-semialdehyde + phosphate + NADP(+) = L-glutamyl 5-phosphate + NADPH + H(+)</text>
        <dbReference type="Rhea" id="RHEA:19541"/>
        <dbReference type="ChEBI" id="CHEBI:15378"/>
        <dbReference type="ChEBI" id="CHEBI:43474"/>
        <dbReference type="ChEBI" id="CHEBI:57783"/>
        <dbReference type="ChEBI" id="CHEBI:58066"/>
        <dbReference type="ChEBI" id="CHEBI:58274"/>
        <dbReference type="ChEBI" id="CHEBI:58349"/>
        <dbReference type="EC" id="1.2.1.41"/>
    </reaction>
</comment>
<comment type="function">
    <text evidence="7">Catalyzes the NADPH-dependent reduction of L-glutamate 5-phosphate into L-glutamate 5-semialdehyde and phosphate. The product spontaneously undergoes cyclization to form 1-pyrroline-5-carboxylate.</text>
</comment>
<protein>
    <recommendedName>
        <fullName evidence="7">Gamma-glutamyl phosphate reductase</fullName>
        <shortName evidence="7">GPR</shortName>
        <ecNumber evidence="7">1.2.1.41</ecNumber>
    </recommendedName>
    <alternativeName>
        <fullName evidence="7">Glutamate-5-semialdehyde dehydrogenase</fullName>
    </alternativeName>
    <alternativeName>
        <fullName evidence="7">Glutamyl-gamma-semialdehyde dehydrogenase</fullName>
        <shortName evidence="7">GSA dehydrogenase</shortName>
    </alternativeName>
</protein>